<proteinExistence type="predicted"/>
<dbReference type="Proteomes" id="UP000199681">
    <property type="component" value="Unassembled WGS sequence"/>
</dbReference>
<gene>
    <name evidence="1" type="ORF">SAMN05216274_1209</name>
</gene>
<reference evidence="1 2" key="1">
    <citation type="submission" date="2016-10" db="EMBL/GenBank/DDBJ databases">
        <authorList>
            <person name="Varghese N."/>
            <person name="Submissions S."/>
        </authorList>
    </citation>
    <scope>NUCLEOTIDE SEQUENCE [LARGE SCALE GENOMIC DNA]</scope>
    <source>
        <strain evidence="1 2">GMCC 1.11211</strain>
    </source>
</reference>
<accession>A0ABY1EHM8</accession>
<protein>
    <recommendedName>
        <fullName evidence="3">Hemagglutinin</fullName>
    </recommendedName>
</protein>
<comment type="caution">
    <text evidence="1">The sequence shown here is derived from an EMBL/GenBank/DDBJ whole genome shotgun (WGS) entry which is preliminary data.</text>
</comment>
<evidence type="ECO:0000313" key="2">
    <source>
        <dbReference type="Proteomes" id="UP000199681"/>
    </source>
</evidence>
<sequence length="693" mass="71708">MLKNIPLSSKKSRSRPFVIWAVAVALVSSFLVVAAPAPSQALSGSEFRAGNIISDANFYARDVMSEAEVQSFLDAKCSTSPCLNLVRMDTATTTLSFGTCATYVGGANESAARIIYKVQQACSISAKVILVTLQKEQTLVTRQSPSQAILRKAMGYECPDTASCNPYYYGFFMQVLGAARQLAWYGNPEGSHTSIQVGQLSARPYHPNGACASSNVLIENRATAALYYYTPYQPNAAALNNLGGTGDTCSSYGNRNFWVHYNNWFGSPQASAAPVGNFDAISATAGRVTVRGWAFDYDTQNSIAIHAYSGSTMVGGWIANGARSDVKALYPSQGLLTGFNQTFAMSPGSRQICLHAINNGAGSNTALGCKTVTVPSTAPLGWFDAATATSTGVSVRGWALDPTTAASSSVHVYVDGAFSAGFAANQVRSDVGSMYPALGARHGFTSSIALNAGRHSVCAYALNVSGPQSKSLGCKTVTVAGQAAAVARGNLDSVTATATGANLVGWAFDTSTTASTDVHVYADGRFLSGFAASGTRTDVGAVYPNQGDQHGFSQSVNLSPGNHSVCAFALTASGSGSTALGCRSVNVTTPTPRGFLDSVQGAVGGAQLRGWSLDPTTAASTDVHVYVDGRFSAGFSANIARSDVGNAFPGLGANHGFDSLISLTPGAHRVCVFGLSATGSSSVDLGCVTVTTP</sequence>
<evidence type="ECO:0000313" key="1">
    <source>
        <dbReference type="EMBL" id="SFH88968.1"/>
    </source>
</evidence>
<evidence type="ECO:0008006" key="3">
    <source>
        <dbReference type="Google" id="ProtNLM"/>
    </source>
</evidence>
<name>A0ABY1EHM8_9MICO</name>
<organism evidence="1 2">
    <name type="scientific">Cryobacterium levicorallinum</name>
    <dbReference type="NCBI Taxonomy" id="995038"/>
    <lineage>
        <taxon>Bacteria</taxon>
        <taxon>Bacillati</taxon>
        <taxon>Actinomycetota</taxon>
        <taxon>Actinomycetes</taxon>
        <taxon>Micrococcales</taxon>
        <taxon>Microbacteriaceae</taxon>
        <taxon>Cryobacterium</taxon>
    </lineage>
</organism>
<keyword evidence="2" id="KW-1185">Reference proteome</keyword>
<dbReference type="EMBL" id="FOPW01000020">
    <property type="protein sequence ID" value="SFH88968.1"/>
    <property type="molecule type" value="Genomic_DNA"/>
</dbReference>